<dbReference type="AlphaFoldDB" id="A0A1B6VHS1"/>
<dbReference type="Proteomes" id="UP000077786">
    <property type="component" value="Unassembled WGS sequence"/>
</dbReference>
<dbReference type="PROSITE" id="PS50263">
    <property type="entry name" value="CN_HYDROLASE"/>
    <property type="match status" value="1"/>
</dbReference>
<dbReference type="PANTHER" id="PTHR23088:SF27">
    <property type="entry name" value="DEAMINATED GLUTATHIONE AMIDASE"/>
    <property type="match status" value="1"/>
</dbReference>
<dbReference type="InterPro" id="IPR003010">
    <property type="entry name" value="C-N_Hydrolase"/>
</dbReference>
<dbReference type="GO" id="GO:0016811">
    <property type="term" value="F:hydrolase activity, acting on carbon-nitrogen (but not peptide) bonds, in linear amides"/>
    <property type="evidence" value="ECO:0007669"/>
    <property type="project" value="InterPro"/>
</dbReference>
<dbReference type="CDD" id="cd07572">
    <property type="entry name" value="nit"/>
    <property type="match status" value="1"/>
</dbReference>
<dbReference type="Gene3D" id="3.60.110.10">
    <property type="entry name" value="Carbon-nitrogen hydrolase"/>
    <property type="match status" value="1"/>
</dbReference>
<dbReference type="EMBL" id="LUTU01000013">
    <property type="protein sequence ID" value="OAJ66781.1"/>
    <property type="molecule type" value="Genomic_DNA"/>
</dbReference>
<evidence type="ECO:0000313" key="3">
    <source>
        <dbReference type="EMBL" id="OAJ66781.1"/>
    </source>
</evidence>
<dbReference type="InterPro" id="IPR036526">
    <property type="entry name" value="C-N_Hydrolase_sf"/>
</dbReference>
<sequence length="317" mass="34279">MALVCCKLPSESKGVRAYLGLCDRLWSLVIAKGNVPTMRVALIQMAPSADRDANIAQAQHLVADAVKAENPVLVVLPEVWSCLGGTAETKHASAEQLPAPGESGGLLYEALRTMAKEHGIWVHGGSIGETVSGEGKDKLANTSLIFDPHGNECGRYRKIHLFDVVTPNGDGYRESDNYVPGDSVEIVDISGVPTGLAICYDLRFAELFLALRAADVAMIILPAAFTQQTGEAHWEILIRARAIETQAWVIACGTAGWHTDAAGNERQTYGHSMIVNPWGEVVLKLGGEAAWGTADLDFDQVRQVRERMPIQANRQLI</sequence>
<evidence type="ECO:0000256" key="1">
    <source>
        <dbReference type="ARBA" id="ARBA00022801"/>
    </source>
</evidence>
<feature type="domain" description="CN hydrolase" evidence="2">
    <location>
        <begin position="38"/>
        <end position="298"/>
    </location>
</feature>
<accession>A0A1B6VHS1</accession>
<dbReference type="Pfam" id="PF00795">
    <property type="entry name" value="CN_hydrolase"/>
    <property type="match status" value="1"/>
</dbReference>
<dbReference type="PANTHER" id="PTHR23088">
    <property type="entry name" value="NITRILASE-RELATED"/>
    <property type="match status" value="1"/>
</dbReference>
<comment type="caution">
    <text evidence="3">The sequence shown here is derived from an EMBL/GenBank/DDBJ whole genome shotgun (WGS) entry which is preliminary data.</text>
</comment>
<keyword evidence="1 3" id="KW-0378">Hydrolase</keyword>
<organism evidence="3 4">
    <name type="scientific">Gluconobacter cerinus</name>
    <dbReference type="NCBI Taxonomy" id="38307"/>
    <lineage>
        <taxon>Bacteria</taxon>
        <taxon>Pseudomonadati</taxon>
        <taxon>Pseudomonadota</taxon>
        <taxon>Alphaproteobacteria</taxon>
        <taxon>Acetobacterales</taxon>
        <taxon>Acetobacteraceae</taxon>
        <taxon>Gluconobacter</taxon>
    </lineage>
</organism>
<protein>
    <submittedName>
        <fullName evidence="3">Carbon-nitrogen hydrolase</fullName>
    </submittedName>
</protein>
<proteinExistence type="predicted"/>
<name>A0A1B6VHS1_9PROT</name>
<evidence type="ECO:0000259" key="2">
    <source>
        <dbReference type="PROSITE" id="PS50263"/>
    </source>
</evidence>
<dbReference type="PATRIC" id="fig|38307.3.peg.2623"/>
<gene>
    <name evidence="3" type="ORF">A0123_02515</name>
</gene>
<reference evidence="3 4" key="1">
    <citation type="submission" date="2016-03" db="EMBL/GenBank/DDBJ databases">
        <title>Draft genome sequence of Gluconobacter cerinus strain CECT 9110.</title>
        <authorList>
            <person name="Sainz F."/>
            <person name="Mas A."/>
            <person name="Torija M.J."/>
        </authorList>
    </citation>
    <scope>NUCLEOTIDE SEQUENCE [LARGE SCALE GENOMIC DNA]</scope>
    <source>
        <strain evidence="3 4">CECT 9110</strain>
    </source>
</reference>
<evidence type="ECO:0000313" key="4">
    <source>
        <dbReference type="Proteomes" id="UP000077786"/>
    </source>
</evidence>
<dbReference type="SUPFAM" id="SSF56317">
    <property type="entry name" value="Carbon-nitrogen hydrolase"/>
    <property type="match status" value="1"/>
</dbReference>
<dbReference type="InterPro" id="IPR045254">
    <property type="entry name" value="Nit1/2_C-N_Hydrolase"/>
</dbReference>